<reference evidence="7 8" key="1">
    <citation type="submission" date="2016-10" db="EMBL/GenBank/DDBJ databases">
        <authorList>
            <person name="de Groot N.N."/>
        </authorList>
    </citation>
    <scope>NUCLEOTIDE SEQUENCE [LARGE SCALE GENOMIC DNA]</scope>
    <source>
        <strain evidence="8">P4-7,KCTC 19426,CECT 7604</strain>
    </source>
</reference>
<keyword evidence="4" id="KW-0804">Transcription</keyword>
<evidence type="ECO:0000256" key="2">
    <source>
        <dbReference type="ARBA" id="ARBA00022491"/>
    </source>
</evidence>
<evidence type="ECO:0000256" key="5">
    <source>
        <dbReference type="ARBA" id="ARBA00024937"/>
    </source>
</evidence>
<evidence type="ECO:0000256" key="1">
    <source>
        <dbReference type="ARBA" id="ARBA00021390"/>
    </source>
</evidence>
<dbReference type="SUPFAM" id="SSF100950">
    <property type="entry name" value="NagB/RpiA/CoA transferase-like"/>
    <property type="match status" value="1"/>
</dbReference>
<name>A0A1H0REB9_9ACTN</name>
<dbReference type="AlphaFoldDB" id="A0A1H0REB9"/>
<dbReference type="InterPro" id="IPR050313">
    <property type="entry name" value="Carb_Metab_HTH_regulators"/>
</dbReference>
<dbReference type="RefSeq" id="WP_090482525.1">
    <property type="nucleotide sequence ID" value="NZ_LT629710.1"/>
</dbReference>
<keyword evidence="3" id="KW-0805">Transcription regulation</keyword>
<dbReference type="SMART" id="SM00420">
    <property type="entry name" value="HTH_DEOR"/>
    <property type="match status" value="1"/>
</dbReference>
<evidence type="ECO:0000259" key="6">
    <source>
        <dbReference type="PROSITE" id="PS51000"/>
    </source>
</evidence>
<evidence type="ECO:0000256" key="3">
    <source>
        <dbReference type="ARBA" id="ARBA00023015"/>
    </source>
</evidence>
<dbReference type="InterPro" id="IPR014036">
    <property type="entry name" value="DeoR-like_C"/>
</dbReference>
<keyword evidence="2" id="KW-0678">Repressor</keyword>
<gene>
    <name evidence="7" type="ORF">SAMN04515671_3522</name>
</gene>
<dbReference type="InterPro" id="IPR036390">
    <property type="entry name" value="WH_DNA-bd_sf"/>
</dbReference>
<dbReference type="PANTHER" id="PTHR30363">
    <property type="entry name" value="HTH-TYPE TRANSCRIPTIONAL REGULATOR SRLR-RELATED"/>
    <property type="match status" value="1"/>
</dbReference>
<dbReference type="PANTHER" id="PTHR30363:SF4">
    <property type="entry name" value="GLYCEROL-3-PHOSPHATE REGULON REPRESSOR"/>
    <property type="match status" value="1"/>
</dbReference>
<protein>
    <recommendedName>
        <fullName evidence="1">Lactose phosphotransferase system repressor</fullName>
    </recommendedName>
</protein>
<dbReference type="OrthoDB" id="7688673at2"/>
<dbReference type="InterPro" id="IPR001034">
    <property type="entry name" value="DeoR_HTH"/>
</dbReference>
<evidence type="ECO:0000313" key="8">
    <source>
        <dbReference type="Proteomes" id="UP000198741"/>
    </source>
</evidence>
<accession>A0A1H0REB9</accession>
<dbReference type="Pfam" id="PF08220">
    <property type="entry name" value="HTH_DeoR"/>
    <property type="match status" value="1"/>
</dbReference>
<keyword evidence="8" id="KW-1185">Reference proteome</keyword>
<dbReference type="PROSITE" id="PS51000">
    <property type="entry name" value="HTH_DEOR_2"/>
    <property type="match status" value="1"/>
</dbReference>
<organism evidence="7 8">
    <name type="scientific">Nakamurella panacisegetis</name>
    <dbReference type="NCBI Taxonomy" id="1090615"/>
    <lineage>
        <taxon>Bacteria</taxon>
        <taxon>Bacillati</taxon>
        <taxon>Actinomycetota</taxon>
        <taxon>Actinomycetes</taxon>
        <taxon>Nakamurellales</taxon>
        <taxon>Nakamurellaceae</taxon>
        <taxon>Nakamurella</taxon>
    </lineage>
</organism>
<comment type="function">
    <text evidence="5">Repressor of the lactose catabolism operon. Galactose-6-phosphate is the inducer.</text>
</comment>
<sequence length="267" mass="28901">MGNSPNAQRRREIIAFAREHGQVQVTDLAARLGVATETIRRDLTVLEQDGLVRRIHGAAYPLDGAGFESTLAYRSSHMVPEKRRIAAAVMERIGEVQSVYIDEGYTPQLVAELLANSRRPLTVVTPSLPVAAALSAAEGITIMLGGNVRGRTLGTVGHWVIEMLSALVVDLAIMGTNGISPERGLTTPEPTISAIKRKVMDVSRRRLLVGVHVKFGVDSFARFADVGEFDALVTDRGLRSVDVNRTGSDGGSSYWIPARGWSVRFVA</sequence>
<dbReference type="STRING" id="1090615.SAMN04515671_3522"/>
<dbReference type="PRINTS" id="PR00037">
    <property type="entry name" value="HTHLACR"/>
</dbReference>
<dbReference type="InterPro" id="IPR036388">
    <property type="entry name" value="WH-like_DNA-bd_sf"/>
</dbReference>
<dbReference type="Pfam" id="PF00455">
    <property type="entry name" value="DeoRC"/>
    <property type="match status" value="1"/>
</dbReference>
<evidence type="ECO:0000313" key="7">
    <source>
        <dbReference type="EMBL" id="SDP27761.1"/>
    </source>
</evidence>
<dbReference type="GO" id="GO:0003677">
    <property type="term" value="F:DNA binding"/>
    <property type="evidence" value="ECO:0007669"/>
    <property type="project" value="UniProtKB-KW"/>
</dbReference>
<feature type="domain" description="HTH deoR-type" evidence="6">
    <location>
        <begin position="6"/>
        <end position="61"/>
    </location>
</feature>
<dbReference type="InterPro" id="IPR037171">
    <property type="entry name" value="NagB/RpiA_transferase-like"/>
</dbReference>
<dbReference type="EMBL" id="LT629710">
    <property type="protein sequence ID" value="SDP27761.1"/>
    <property type="molecule type" value="Genomic_DNA"/>
</dbReference>
<evidence type="ECO:0000256" key="4">
    <source>
        <dbReference type="ARBA" id="ARBA00023163"/>
    </source>
</evidence>
<dbReference type="SUPFAM" id="SSF46785">
    <property type="entry name" value="Winged helix' DNA-binding domain"/>
    <property type="match status" value="1"/>
</dbReference>
<keyword evidence="7" id="KW-0238">DNA-binding</keyword>
<dbReference type="Proteomes" id="UP000198741">
    <property type="component" value="Chromosome I"/>
</dbReference>
<dbReference type="SMART" id="SM01134">
    <property type="entry name" value="DeoRC"/>
    <property type="match status" value="1"/>
</dbReference>
<dbReference type="GO" id="GO:0003700">
    <property type="term" value="F:DNA-binding transcription factor activity"/>
    <property type="evidence" value="ECO:0007669"/>
    <property type="project" value="InterPro"/>
</dbReference>
<dbReference type="Gene3D" id="1.10.10.10">
    <property type="entry name" value="Winged helix-like DNA-binding domain superfamily/Winged helix DNA-binding domain"/>
    <property type="match status" value="1"/>
</dbReference>
<proteinExistence type="predicted"/>